<dbReference type="Gene3D" id="3.30.450.290">
    <property type="match status" value="1"/>
</dbReference>
<dbReference type="RefSeq" id="WP_039663217.1">
    <property type="nucleotide sequence ID" value="NZ_CP007772.1"/>
</dbReference>
<dbReference type="CDD" id="cd06225">
    <property type="entry name" value="HAMP"/>
    <property type="match status" value="1"/>
</dbReference>
<keyword evidence="4" id="KW-0472">Membrane</keyword>
<evidence type="ECO:0000313" key="7">
    <source>
        <dbReference type="EMBL" id="AJC90438.1"/>
    </source>
</evidence>
<feature type="transmembrane region" description="Helical" evidence="4">
    <location>
        <begin position="6"/>
        <end position="28"/>
    </location>
</feature>
<evidence type="ECO:0000259" key="6">
    <source>
        <dbReference type="PROSITE" id="PS50885"/>
    </source>
</evidence>
<comment type="similarity">
    <text evidence="2">Belongs to the methyl-accepting chemotaxis (MCP) protein family.</text>
</comment>
<keyword evidence="1 3" id="KW-0807">Transducer</keyword>
<name>A0A0A8H8J1_9BACT</name>
<feature type="domain" description="HAMP" evidence="6">
    <location>
        <begin position="203"/>
        <end position="253"/>
    </location>
</feature>
<evidence type="ECO:0000259" key="5">
    <source>
        <dbReference type="PROSITE" id="PS50111"/>
    </source>
</evidence>
<dbReference type="InterPro" id="IPR003660">
    <property type="entry name" value="HAMP_dom"/>
</dbReference>
<dbReference type="GO" id="GO:0016020">
    <property type="term" value="C:membrane"/>
    <property type="evidence" value="ECO:0007669"/>
    <property type="project" value="InterPro"/>
</dbReference>
<dbReference type="HOGENOM" id="CLU_000445_107_27_7"/>
<reference evidence="7 8" key="1">
    <citation type="journal article" date="2014" name="Genome Biol. Evol.">
        <title>Comparative Genomics of the Campylobacter lari Group.</title>
        <authorList>
            <person name="Miller W.G."/>
            <person name="Yee E."/>
            <person name="Chapman M.H."/>
            <person name="Smith T.P."/>
            <person name="Bono J.L."/>
            <person name="Huynh S."/>
            <person name="Parker C.T."/>
            <person name="Vandamme P."/>
            <person name="Luong K."/>
            <person name="Korlach J."/>
        </authorList>
    </citation>
    <scope>NUCLEOTIDE SEQUENCE [LARGE SCALE GENOMIC DNA]</scope>
    <source>
        <strain evidence="7 8">LMG 24374</strain>
    </source>
</reference>
<gene>
    <name evidence="7" type="ORF">CSUB8521_0581</name>
</gene>
<sequence length="530" mass="59021">MFKSIGAKISLAMISTLLISFIIMQIILQNDSQQTTDRISRANLDTLSASVFQTLRMAMNLGDPTIIEQAIKEAGEIEGIKDIKIYPSQSTIELFEMQKFTKSDDKLINEQFSKPQVRAVEINNEQGHYLRLIRPLIANENCLACHANAKEGDVLGVMDMYNDLKHIDDDLTDSARTYIVIFSVALLFTVFAVLYILKIVVGNPVLDLLKHAKELAGGDGDLRARISVKSTDEIGKACVYINQFIEKIQNTVISTNESSQMVDKQSKLLNTNALDLANRTKEGHTKTDESYQLSEQIHTELQDLAVLSNNANKANTKSFEVLNAMLDSLGQVVDKVRVVAENEDVLSQKVEIMEKQAEEIKKASEMMGEIADKTNLLSLNAGIEAARAGEFGRGFSVIAEDVRNLAQNSEEFLKNIAIVTKQLVDSINEVSKELKHNAKEINSLNQDAKDLVEGTNEVKVCNENARDLANACMQKISSTQETLQSLLDKMQETVKLSDKNEEISKILLDVAHELNVVCQNLEDELKHFNV</sequence>
<proteinExistence type="inferred from homology"/>
<feature type="transmembrane region" description="Helical" evidence="4">
    <location>
        <begin position="178"/>
        <end position="197"/>
    </location>
</feature>
<organism evidence="7 8">
    <name type="scientific">Campylobacter subantarcticus LMG 24374</name>
    <dbReference type="NCBI Taxonomy" id="1388751"/>
    <lineage>
        <taxon>Bacteria</taxon>
        <taxon>Pseudomonadati</taxon>
        <taxon>Campylobacterota</taxon>
        <taxon>Epsilonproteobacteria</taxon>
        <taxon>Campylobacterales</taxon>
        <taxon>Campylobacteraceae</taxon>
        <taxon>Campylobacter</taxon>
    </lineage>
</organism>
<protein>
    <submittedName>
        <fullName evidence="7">MCP-domain signal transduction protein (DUF3365 domain)</fullName>
    </submittedName>
</protein>
<dbReference type="PROSITE" id="PS50885">
    <property type="entry name" value="HAMP"/>
    <property type="match status" value="1"/>
</dbReference>
<dbReference type="Pfam" id="PF00015">
    <property type="entry name" value="MCPsignal"/>
    <property type="match status" value="1"/>
</dbReference>
<dbReference type="PANTHER" id="PTHR32089:SF112">
    <property type="entry name" value="LYSOZYME-LIKE PROTEIN-RELATED"/>
    <property type="match status" value="1"/>
</dbReference>
<dbReference type="OrthoDB" id="9776024at2"/>
<keyword evidence="4" id="KW-1133">Transmembrane helix</keyword>
<evidence type="ECO:0000256" key="3">
    <source>
        <dbReference type="PROSITE-ProRule" id="PRU00284"/>
    </source>
</evidence>
<dbReference type="Proteomes" id="UP000031135">
    <property type="component" value="Chromosome"/>
</dbReference>
<dbReference type="KEGG" id="csm:CSUB8521_0581"/>
<dbReference type="Pfam" id="PF00672">
    <property type="entry name" value="HAMP"/>
    <property type="match status" value="1"/>
</dbReference>
<dbReference type="SMART" id="SM00283">
    <property type="entry name" value="MA"/>
    <property type="match status" value="1"/>
</dbReference>
<dbReference type="AlphaFoldDB" id="A0A0A8H8J1"/>
<accession>A0A0A8H8J1</accession>
<evidence type="ECO:0000313" key="8">
    <source>
        <dbReference type="Proteomes" id="UP000031135"/>
    </source>
</evidence>
<dbReference type="PROSITE" id="PS50111">
    <property type="entry name" value="CHEMOTAXIS_TRANSDUC_2"/>
    <property type="match status" value="1"/>
</dbReference>
<dbReference type="InterPro" id="IPR004089">
    <property type="entry name" value="MCPsignal_dom"/>
</dbReference>
<evidence type="ECO:0000256" key="2">
    <source>
        <dbReference type="ARBA" id="ARBA00029447"/>
    </source>
</evidence>
<dbReference type="PANTHER" id="PTHR32089">
    <property type="entry name" value="METHYL-ACCEPTING CHEMOTAXIS PROTEIN MCPB"/>
    <property type="match status" value="1"/>
</dbReference>
<evidence type="ECO:0000256" key="4">
    <source>
        <dbReference type="SAM" id="Phobius"/>
    </source>
</evidence>
<dbReference type="SMART" id="SM00304">
    <property type="entry name" value="HAMP"/>
    <property type="match status" value="1"/>
</dbReference>
<keyword evidence="4" id="KW-0812">Transmembrane</keyword>
<dbReference type="Gene3D" id="1.10.287.950">
    <property type="entry name" value="Methyl-accepting chemotaxis protein"/>
    <property type="match status" value="1"/>
</dbReference>
<evidence type="ECO:0000256" key="1">
    <source>
        <dbReference type="ARBA" id="ARBA00023224"/>
    </source>
</evidence>
<feature type="domain" description="Methyl-accepting transducer" evidence="5">
    <location>
        <begin position="258"/>
        <end position="498"/>
    </location>
</feature>
<dbReference type="SUPFAM" id="SSF58104">
    <property type="entry name" value="Methyl-accepting chemotaxis protein (MCP) signaling domain"/>
    <property type="match status" value="1"/>
</dbReference>
<dbReference type="EMBL" id="CP007772">
    <property type="protein sequence ID" value="AJC90438.1"/>
    <property type="molecule type" value="Genomic_DNA"/>
</dbReference>
<dbReference type="GO" id="GO:0007165">
    <property type="term" value="P:signal transduction"/>
    <property type="evidence" value="ECO:0007669"/>
    <property type="project" value="UniProtKB-KW"/>
</dbReference>